<dbReference type="Gene3D" id="3.40.630.30">
    <property type="match status" value="1"/>
</dbReference>
<dbReference type="Pfam" id="PF00583">
    <property type="entry name" value="Acetyltransf_1"/>
    <property type="match status" value="1"/>
</dbReference>
<keyword evidence="3" id="KW-1185">Reference proteome</keyword>
<dbReference type="KEGG" id="serw:FY030_05045"/>
<protein>
    <submittedName>
        <fullName evidence="2">GNAT family N-acetyltransferase</fullName>
    </submittedName>
</protein>
<name>A0A5J6V368_9MICO</name>
<proteinExistence type="predicted"/>
<accession>A0A5J6V368</accession>
<sequence>MNITQVTPSVDQLPTLANRLSLWQEDPWVGHVHPGDLGWHSSVGPEQMARDLRVWVLDGEPIALGMLDGSEVLRMTIAPEFVNDRVIARQLAVDLNDAEAGVFAGDNAIVEARGAAALGEVLKAGGWVDDEPWTPMNLDLTGTLDITRLNNSGLRIEEVGPEAAHAWTSTHWSAFKGTPFDDDSRARFVQRWTRMMTGPFADRAHSLVAYDAEGTPVAVTTVWTAGEGRPGLIEPMGVHGDHHGKGYGVAITIAGARTLQQQGATSAAVVAEDSNPAALATYLSAGFLPLGTATDLKRP</sequence>
<dbReference type="GO" id="GO:0016747">
    <property type="term" value="F:acyltransferase activity, transferring groups other than amino-acyl groups"/>
    <property type="evidence" value="ECO:0007669"/>
    <property type="project" value="InterPro"/>
</dbReference>
<gene>
    <name evidence="2" type="ORF">FY030_05045</name>
</gene>
<reference evidence="2 3" key="1">
    <citation type="submission" date="2019-09" db="EMBL/GenBank/DDBJ databases">
        <title>Serinicoccus pratensis sp. nov., isolated from meadow soil.</title>
        <authorList>
            <person name="Zhang W."/>
        </authorList>
    </citation>
    <scope>NUCLEOTIDE SEQUENCE [LARGE SCALE GENOMIC DNA]</scope>
    <source>
        <strain evidence="2 3">W204</strain>
    </source>
</reference>
<dbReference type="InterPro" id="IPR016181">
    <property type="entry name" value="Acyl_CoA_acyltransferase"/>
</dbReference>
<dbReference type="RefSeq" id="WP_158060554.1">
    <property type="nucleotide sequence ID" value="NZ_CP044427.1"/>
</dbReference>
<feature type="domain" description="N-acetyltransferase" evidence="1">
    <location>
        <begin position="154"/>
        <end position="299"/>
    </location>
</feature>
<dbReference type="PROSITE" id="PS51186">
    <property type="entry name" value="GNAT"/>
    <property type="match status" value="1"/>
</dbReference>
<evidence type="ECO:0000313" key="3">
    <source>
        <dbReference type="Proteomes" id="UP000326546"/>
    </source>
</evidence>
<evidence type="ECO:0000313" key="2">
    <source>
        <dbReference type="EMBL" id="QFG68165.1"/>
    </source>
</evidence>
<dbReference type="Proteomes" id="UP000326546">
    <property type="component" value="Chromosome"/>
</dbReference>
<dbReference type="EMBL" id="CP044427">
    <property type="protein sequence ID" value="QFG68165.1"/>
    <property type="molecule type" value="Genomic_DNA"/>
</dbReference>
<dbReference type="SUPFAM" id="SSF55729">
    <property type="entry name" value="Acyl-CoA N-acyltransferases (Nat)"/>
    <property type="match status" value="1"/>
</dbReference>
<dbReference type="AlphaFoldDB" id="A0A5J6V368"/>
<evidence type="ECO:0000259" key="1">
    <source>
        <dbReference type="PROSITE" id="PS51186"/>
    </source>
</evidence>
<dbReference type="OrthoDB" id="4792644at2"/>
<dbReference type="InterPro" id="IPR000182">
    <property type="entry name" value="GNAT_dom"/>
</dbReference>
<keyword evidence="2" id="KW-0808">Transferase</keyword>
<organism evidence="2 3">
    <name type="scientific">Ornithinimicrobium pratense</name>
    <dbReference type="NCBI Taxonomy" id="2593973"/>
    <lineage>
        <taxon>Bacteria</taxon>
        <taxon>Bacillati</taxon>
        <taxon>Actinomycetota</taxon>
        <taxon>Actinomycetes</taxon>
        <taxon>Micrococcales</taxon>
        <taxon>Ornithinimicrobiaceae</taxon>
        <taxon>Ornithinimicrobium</taxon>
    </lineage>
</organism>